<gene>
    <name evidence="1" type="ordered locus">Pcal_0697</name>
</gene>
<sequence>MGPGLCAGDLCLRIEEVEFEEPPAKIEVRGDGAVAVCVAPEAVGHWLALAQAMYYAYHWKGPARNPNISALMFLTQSTQIKDALGASAAGRKKAICAALAPRDALDKVEVPRGRPTLPQGTWDPWKITKYALDLIE</sequence>
<dbReference type="AlphaFoldDB" id="A3MU06"/>
<dbReference type="GeneID" id="4908485"/>
<dbReference type="Proteomes" id="UP000001431">
    <property type="component" value="Chromosome"/>
</dbReference>
<dbReference type="EMBL" id="CP000561">
    <property type="protein sequence ID" value="ABO08123.1"/>
    <property type="molecule type" value="Genomic_DNA"/>
</dbReference>
<evidence type="ECO:0000313" key="1">
    <source>
        <dbReference type="EMBL" id="ABO08123.1"/>
    </source>
</evidence>
<dbReference type="RefSeq" id="WP_011849381.1">
    <property type="nucleotide sequence ID" value="NC_009073.1"/>
</dbReference>
<proteinExistence type="predicted"/>
<dbReference type="eggNOG" id="arCOG02197">
    <property type="taxonomic scope" value="Archaea"/>
</dbReference>
<reference evidence="1" key="1">
    <citation type="submission" date="2007-02" db="EMBL/GenBank/DDBJ databases">
        <title>Complete sequence of Pyrobaculum calidifontis JCM 11548.</title>
        <authorList>
            <consortium name="US DOE Joint Genome Institute"/>
            <person name="Copeland A."/>
            <person name="Lucas S."/>
            <person name="Lapidus A."/>
            <person name="Barry K."/>
            <person name="Glavina del Rio T."/>
            <person name="Dalin E."/>
            <person name="Tice H."/>
            <person name="Pitluck S."/>
            <person name="Chain P."/>
            <person name="Malfatti S."/>
            <person name="Shin M."/>
            <person name="Vergez L."/>
            <person name="Schmutz J."/>
            <person name="Larimer F."/>
            <person name="Land M."/>
            <person name="Hauser L."/>
            <person name="Kyrpides N."/>
            <person name="Mikhailova N."/>
            <person name="Cozen A.E."/>
            <person name="Fitz-Gibbon S.T."/>
            <person name="House C.H."/>
            <person name="Saltikov C."/>
            <person name="Lowe T.M."/>
            <person name="Richardson P."/>
        </authorList>
    </citation>
    <scope>NUCLEOTIDE SEQUENCE [LARGE SCALE GENOMIC DNA]</scope>
    <source>
        <strain evidence="1">JCM 11548</strain>
    </source>
</reference>
<dbReference type="KEGG" id="pcl:Pcal_0697"/>
<dbReference type="OrthoDB" id="25649at2157"/>
<accession>A3MU06</accession>
<protein>
    <submittedName>
        <fullName evidence="1">Uncharacterized protein</fullName>
    </submittedName>
</protein>
<dbReference type="HOGENOM" id="CLU_1902013_0_0_2"/>
<evidence type="ECO:0000313" key="2">
    <source>
        <dbReference type="Proteomes" id="UP000001431"/>
    </source>
</evidence>
<keyword evidence="2" id="KW-1185">Reference proteome</keyword>
<dbReference type="STRING" id="410359.Pcal_0697"/>
<organism evidence="1 2">
    <name type="scientific">Pyrobaculum calidifontis (strain DSM 21063 / JCM 11548 / VA1)</name>
    <dbReference type="NCBI Taxonomy" id="410359"/>
    <lineage>
        <taxon>Archaea</taxon>
        <taxon>Thermoproteota</taxon>
        <taxon>Thermoprotei</taxon>
        <taxon>Thermoproteales</taxon>
        <taxon>Thermoproteaceae</taxon>
        <taxon>Pyrobaculum</taxon>
    </lineage>
</organism>
<name>A3MU06_PYRCJ</name>